<dbReference type="AlphaFoldDB" id="A0A6M4ISC6"/>
<dbReference type="Pfam" id="PF00160">
    <property type="entry name" value="Pro_isomerase"/>
    <property type="match status" value="1"/>
</dbReference>
<dbReference type="PANTHER" id="PTHR45625">
    <property type="entry name" value="PEPTIDYL-PROLYL CIS-TRANS ISOMERASE-RELATED"/>
    <property type="match status" value="1"/>
</dbReference>
<feature type="domain" description="PPIase cyclophilin-type" evidence="4">
    <location>
        <begin position="487"/>
        <end position="614"/>
    </location>
</feature>
<reference evidence="5 6" key="1">
    <citation type="submission" date="2020-05" db="EMBL/GenBank/DDBJ databases">
        <title>Complete genome sequence of Gemmatimonas greenlandica TET16.</title>
        <authorList>
            <person name="Zeng Y."/>
        </authorList>
    </citation>
    <scope>NUCLEOTIDE SEQUENCE [LARGE SCALE GENOMIC DNA]</scope>
    <source>
        <strain evidence="5 6">TET16</strain>
    </source>
</reference>
<evidence type="ECO:0000313" key="5">
    <source>
        <dbReference type="EMBL" id="QJR35131.1"/>
    </source>
</evidence>
<dbReference type="EMBL" id="CP053085">
    <property type="protein sequence ID" value="QJR35131.1"/>
    <property type="molecule type" value="Genomic_DNA"/>
</dbReference>
<dbReference type="SUPFAM" id="SSF48371">
    <property type="entry name" value="ARM repeat"/>
    <property type="match status" value="1"/>
</dbReference>
<protein>
    <recommendedName>
        <fullName evidence="1">peptidylprolyl isomerase</fullName>
        <ecNumber evidence="1">5.2.1.8</ecNumber>
    </recommendedName>
</protein>
<dbReference type="InterPro" id="IPR044666">
    <property type="entry name" value="Cyclophilin_A-like"/>
</dbReference>
<dbReference type="Proteomes" id="UP000500938">
    <property type="component" value="Chromosome"/>
</dbReference>
<dbReference type="GO" id="GO:0003755">
    <property type="term" value="F:peptidyl-prolyl cis-trans isomerase activity"/>
    <property type="evidence" value="ECO:0007669"/>
    <property type="project" value="UniProtKB-KW"/>
</dbReference>
<dbReference type="InterPro" id="IPR029000">
    <property type="entry name" value="Cyclophilin-like_dom_sf"/>
</dbReference>
<dbReference type="InterPro" id="IPR004155">
    <property type="entry name" value="PBS_lyase_HEAT"/>
</dbReference>
<keyword evidence="6" id="KW-1185">Reference proteome</keyword>
<dbReference type="PROSITE" id="PS50072">
    <property type="entry name" value="CSA_PPIASE_2"/>
    <property type="match status" value="1"/>
</dbReference>
<dbReference type="RefSeq" id="WP_171224560.1">
    <property type="nucleotide sequence ID" value="NZ_CP053085.1"/>
</dbReference>
<dbReference type="EC" id="5.2.1.8" evidence="1"/>
<evidence type="ECO:0000313" key="6">
    <source>
        <dbReference type="Proteomes" id="UP000500938"/>
    </source>
</evidence>
<dbReference type="PROSITE" id="PS51257">
    <property type="entry name" value="PROKAR_LIPOPROTEIN"/>
    <property type="match status" value="1"/>
</dbReference>
<gene>
    <name evidence="5" type="ORF">HKW67_06245</name>
</gene>
<dbReference type="PANTHER" id="PTHR45625:SF4">
    <property type="entry name" value="PEPTIDYLPROLYL ISOMERASE DOMAIN AND WD REPEAT-CONTAINING PROTEIN 1"/>
    <property type="match status" value="1"/>
</dbReference>
<dbReference type="CDD" id="cd00317">
    <property type="entry name" value="cyclophilin"/>
    <property type="match status" value="1"/>
</dbReference>
<dbReference type="SMART" id="SM00567">
    <property type="entry name" value="EZ_HEAT"/>
    <property type="match status" value="3"/>
</dbReference>
<accession>A0A6M4ISC6</accession>
<keyword evidence="3" id="KW-0413">Isomerase</keyword>
<keyword evidence="2" id="KW-0697">Rotamase</keyword>
<dbReference type="PRINTS" id="PR00153">
    <property type="entry name" value="CSAPPISMRASE"/>
</dbReference>
<evidence type="ECO:0000256" key="2">
    <source>
        <dbReference type="ARBA" id="ARBA00023110"/>
    </source>
</evidence>
<dbReference type="Pfam" id="PF13646">
    <property type="entry name" value="HEAT_2"/>
    <property type="match status" value="2"/>
</dbReference>
<evidence type="ECO:0000256" key="1">
    <source>
        <dbReference type="ARBA" id="ARBA00013194"/>
    </source>
</evidence>
<name>A0A6M4ISC6_9BACT</name>
<dbReference type="Gene3D" id="2.40.100.10">
    <property type="entry name" value="Cyclophilin-like"/>
    <property type="match status" value="1"/>
</dbReference>
<dbReference type="KEGG" id="ggr:HKW67_06245"/>
<dbReference type="InterPro" id="IPR002130">
    <property type="entry name" value="Cyclophilin-type_PPIase_dom"/>
</dbReference>
<dbReference type="Gene3D" id="1.25.10.10">
    <property type="entry name" value="Leucine-rich Repeat Variant"/>
    <property type="match status" value="2"/>
</dbReference>
<evidence type="ECO:0000256" key="3">
    <source>
        <dbReference type="ARBA" id="ARBA00023235"/>
    </source>
</evidence>
<dbReference type="InterPro" id="IPR016024">
    <property type="entry name" value="ARM-type_fold"/>
</dbReference>
<dbReference type="SUPFAM" id="SSF50891">
    <property type="entry name" value="Cyclophilin-like"/>
    <property type="match status" value="1"/>
</dbReference>
<sequence length="626" mass="67453">MHSRHALDRRRIAALIVGVGLTAAGCASTSAGGRSGIGAGTVRMTALDVRHDARLMAMLDVRRADTLLVDTLLVDADRDRRARTALAIGQLRMRARFPQLRRLLTDGDTLIAANAAFALGVAKDTQAVAALARAIGGAPDPVAREAAWALGEIGESSRTVLSVALGDGLVTPLRASSASLRNASVRAALVLATVKLRPAPIALVVPWLADTSAEVVRSASYVVGRLRAPAGVRALLAVRGHADDEVRQYVARALTRTTVGDSLAVPAREALNAFLRDADWRVRANAAGSVSTFGASALDAVQIGLADSVANVRIVASDSLSVVFGRDTVRWRRAWERDTLLAVRRLMLAHLRRVALPIFDAEVTTWERRADWRYRMAALEHRARVGDSDRVLAAEAFSADAEPRVRSAALQRVANISDGSLAARVRVLAERASADRDSIVRVIGQRLLAPRDTAVRAPRRATPDSLVARPLVEYERLVRQWGAAGSRQPVAVIETDYGVVTLQLFGREAPLVVEAFVRLAQEGFYRNAVFHRVVPNFVVQDGDARGDGTGGAGFTLRESFSRQRHERGCLGLATSGPDTGGSQYYLCHASQPHLDGAYTVFGTVLSGFDVMDRIVQGDRMVRIRIR</sequence>
<proteinExistence type="predicted"/>
<evidence type="ECO:0000259" key="4">
    <source>
        <dbReference type="PROSITE" id="PS50072"/>
    </source>
</evidence>
<dbReference type="InterPro" id="IPR011989">
    <property type="entry name" value="ARM-like"/>
</dbReference>
<organism evidence="5 6">
    <name type="scientific">Gemmatimonas groenlandica</name>
    <dbReference type="NCBI Taxonomy" id="2732249"/>
    <lineage>
        <taxon>Bacteria</taxon>
        <taxon>Pseudomonadati</taxon>
        <taxon>Gemmatimonadota</taxon>
        <taxon>Gemmatimonadia</taxon>
        <taxon>Gemmatimonadales</taxon>
        <taxon>Gemmatimonadaceae</taxon>
        <taxon>Gemmatimonas</taxon>
    </lineage>
</organism>